<protein>
    <submittedName>
        <fullName evidence="6">LysR family transcriptional regulator</fullName>
    </submittedName>
</protein>
<dbReference type="KEGG" id="eaz:JHT90_09525"/>
<dbReference type="CDD" id="cd05466">
    <property type="entry name" value="PBP2_LTTR_substrate"/>
    <property type="match status" value="1"/>
</dbReference>
<dbReference type="Pfam" id="PF00126">
    <property type="entry name" value="HTH_1"/>
    <property type="match status" value="1"/>
</dbReference>
<evidence type="ECO:0000313" key="7">
    <source>
        <dbReference type="Proteomes" id="UP000595278"/>
    </source>
</evidence>
<dbReference type="RefSeq" id="WP_201090545.1">
    <property type="nucleotide sequence ID" value="NZ_CP067393.1"/>
</dbReference>
<keyword evidence="3" id="KW-0238">DNA-binding</keyword>
<sequence length="305" mass="34352">MKVDKTTFYKGQFFKAIRAFCSVVENGSFSSAALDLETSQPALSLQVQTLEQHLNTILFERKGPKIQITPDGKQLYEMAKPIVASVQSLPEQFLNSREELSHGDLKIVGGETALLNLLPDILKTFCQQYPAIRIITHSTIVKDIPNLLLSDEADFAIGSLSAENDELLFYPIFEFSPILIIPVDHPLSKFTEGEITLREIAQYGLIVPPEHSYTWWAVRFIFQQHQLECPIRLTVSSSEAAKRYVKAGLGIAIVTEACQLDDPEITGISMEHYFPKRHYGLIQRRGKFLSPQALKFKKLVLEAAK</sequence>
<keyword evidence="7" id="KW-1185">Reference proteome</keyword>
<dbReference type="Pfam" id="PF03466">
    <property type="entry name" value="LysR_substrate"/>
    <property type="match status" value="1"/>
</dbReference>
<dbReference type="SUPFAM" id="SSF46785">
    <property type="entry name" value="Winged helix' DNA-binding domain"/>
    <property type="match status" value="1"/>
</dbReference>
<dbReference type="PANTHER" id="PTHR30419:SF8">
    <property type="entry name" value="NITROGEN ASSIMILATION TRANSCRIPTIONAL ACTIVATOR-RELATED"/>
    <property type="match status" value="1"/>
</dbReference>
<dbReference type="SUPFAM" id="SSF53850">
    <property type="entry name" value="Periplasmic binding protein-like II"/>
    <property type="match status" value="1"/>
</dbReference>
<name>A0A974RVZ5_9GAMM</name>
<dbReference type="InterPro" id="IPR036390">
    <property type="entry name" value="WH_DNA-bd_sf"/>
</dbReference>
<evidence type="ECO:0000256" key="3">
    <source>
        <dbReference type="ARBA" id="ARBA00023125"/>
    </source>
</evidence>
<feature type="domain" description="HTH lysR-type" evidence="5">
    <location>
        <begin position="14"/>
        <end position="69"/>
    </location>
</feature>
<evidence type="ECO:0000256" key="1">
    <source>
        <dbReference type="ARBA" id="ARBA00009437"/>
    </source>
</evidence>
<reference evidence="6 7" key="1">
    <citation type="submission" date="2021-01" db="EMBL/GenBank/DDBJ databases">
        <title>Entomomonas sp. F2A isolated from a house cricket (Acheta domesticus).</title>
        <authorList>
            <person name="Spergser J."/>
            <person name="Busse H.-J."/>
        </authorList>
    </citation>
    <scope>NUCLEOTIDE SEQUENCE [LARGE SCALE GENOMIC DNA]</scope>
    <source>
        <strain evidence="6 7">F2A</strain>
    </source>
</reference>
<gene>
    <name evidence="6" type="ORF">JHT90_09525</name>
</gene>
<dbReference type="InterPro" id="IPR005119">
    <property type="entry name" value="LysR_subst-bd"/>
</dbReference>
<evidence type="ECO:0000259" key="5">
    <source>
        <dbReference type="PROSITE" id="PS50931"/>
    </source>
</evidence>
<proteinExistence type="inferred from homology"/>
<dbReference type="InterPro" id="IPR036388">
    <property type="entry name" value="WH-like_DNA-bd_sf"/>
</dbReference>
<dbReference type="GO" id="GO:0003677">
    <property type="term" value="F:DNA binding"/>
    <property type="evidence" value="ECO:0007669"/>
    <property type="project" value="UniProtKB-KW"/>
</dbReference>
<dbReference type="PROSITE" id="PS50931">
    <property type="entry name" value="HTH_LYSR"/>
    <property type="match status" value="1"/>
</dbReference>
<dbReference type="Proteomes" id="UP000595278">
    <property type="component" value="Chromosome"/>
</dbReference>
<accession>A0A974RVZ5</accession>
<dbReference type="AlphaFoldDB" id="A0A974RVZ5"/>
<dbReference type="PRINTS" id="PR00039">
    <property type="entry name" value="HTHLYSR"/>
</dbReference>
<keyword evidence="4" id="KW-0804">Transcription</keyword>
<evidence type="ECO:0000256" key="2">
    <source>
        <dbReference type="ARBA" id="ARBA00023015"/>
    </source>
</evidence>
<dbReference type="Gene3D" id="1.10.10.10">
    <property type="entry name" value="Winged helix-like DNA-binding domain superfamily/Winged helix DNA-binding domain"/>
    <property type="match status" value="1"/>
</dbReference>
<comment type="similarity">
    <text evidence="1">Belongs to the LysR transcriptional regulatory family.</text>
</comment>
<dbReference type="EMBL" id="CP067393">
    <property type="protein sequence ID" value="QQP84648.1"/>
    <property type="molecule type" value="Genomic_DNA"/>
</dbReference>
<evidence type="ECO:0000256" key="4">
    <source>
        <dbReference type="ARBA" id="ARBA00023163"/>
    </source>
</evidence>
<organism evidence="6 7">
    <name type="scientific">Entomomonas asaccharolytica</name>
    <dbReference type="NCBI Taxonomy" id="2785331"/>
    <lineage>
        <taxon>Bacteria</taxon>
        <taxon>Pseudomonadati</taxon>
        <taxon>Pseudomonadota</taxon>
        <taxon>Gammaproteobacteria</taxon>
        <taxon>Pseudomonadales</taxon>
        <taxon>Pseudomonadaceae</taxon>
        <taxon>Entomomonas</taxon>
    </lineage>
</organism>
<dbReference type="Gene3D" id="3.40.190.290">
    <property type="match status" value="1"/>
</dbReference>
<keyword evidence="2" id="KW-0805">Transcription regulation</keyword>
<dbReference type="FunFam" id="1.10.10.10:FF:000001">
    <property type="entry name" value="LysR family transcriptional regulator"/>
    <property type="match status" value="1"/>
</dbReference>
<dbReference type="GO" id="GO:0005829">
    <property type="term" value="C:cytosol"/>
    <property type="evidence" value="ECO:0007669"/>
    <property type="project" value="TreeGrafter"/>
</dbReference>
<dbReference type="GO" id="GO:0003700">
    <property type="term" value="F:DNA-binding transcription factor activity"/>
    <property type="evidence" value="ECO:0007669"/>
    <property type="project" value="InterPro"/>
</dbReference>
<dbReference type="PANTHER" id="PTHR30419">
    <property type="entry name" value="HTH-TYPE TRANSCRIPTIONAL REGULATOR YBHD"/>
    <property type="match status" value="1"/>
</dbReference>
<dbReference type="InterPro" id="IPR000847">
    <property type="entry name" value="LysR_HTH_N"/>
</dbReference>
<dbReference type="InterPro" id="IPR050950">
    <property type="entry name" value="HTH-type_LysR_regulators"/>
</dbReference>
<evidence type="ECO:0000313" key="6">
    <source>
        <dbReference type="EMBL" id="QQP84648.1"/>
    </source>
</evidence>